<evidence type="ECO:0000313" key="1">
    <source>
        <dbReference type="EMBL" id="KAA6382776.1"/>
    </source>
</evidence>
<dbReference type="InterPro" id="IPR052709">
    <property type="entry name" value="Transposase-MT_Hybrid"/>
</dbReference>
<dbReference type="InterPro" id="IPR036397">
    <property type="entry name" value="RNaseH_sf"/>
</dbReference>
<dbReference type="EMBL" id="SNRW01006598">
    <property type="protein sequence ID" value="KAA6382776.1"/>
    <property type="molecule type" value="Genomic_DNA"/>
</dbReference>
<dbReference type="Proteomes" id="UP000324800">
    <property type="component" value="Unassembled WGS sequence"/>
</dbReference>
<dbReference type="OrthoDB" id="10017160at2759"/>
<name>A0A5J4VJZ7_9EUKA</name>
<dbReference type="GO" id="GO:0003676">
    <property type="term" value="F:nucleic acid binding"/>
    <property type="evidence" value="ECO:0007669"/>
    <property type="project" value="InterPro"/>
</dbReference>
<proteinExistence type="predicted"/>
<sequence length="235" mass="27309">MKLSAAKIHSIEQRAVIKNFWLQNKSVKKALLALSSSYTQNHMEKTTVQYWQKKFQNGHITIVDDPRTGTPIIPGLGQRILQILNEIPIATAQYMAEQTSHDKETMKNRLINELHYTKVSRKQVSYALSAEQKQKRVQMAEALYGDFVNESWNIYSNLATIDESWMYFEDPIMTQWIPAGTARPQAARTTISTKKIMFSAVLIGTEFWLLDFKTEKEQLIQHSLQKKFFLQYKMI</sequence>
<dbReference type="PANTHER" id="PTHR46060">
    <property type="entry name" value="MARINER MOS1 TRANSPOSASE-LIKE PROTEIN"/>
    <property type="match status" value="1"/>
</dbReference>
<reference evidence="1 2" key="1">
    <citation type="submission" date="2019-03" db="EMBL/GenBank/DDBJ databases">
        <title>Single cell metagenomics reveals metabolic interactions within the superorganism composed of flagellate Streblomastix strix and complex community of Bacteroidetes bacteria on its surface.</title>
        <authorList>
            <person name="Treitli S.C."/>
            <person name="Kolisko M."/>
            <person name="Husnik F."/>
            <person name="Keeling P."/>
            <person name="Hampl V."/>
        </authorList>
    </citation>
    <scope>NUCLEOTIDE SEQUENCE [LARGE SCALE GENOMIC DNA]</scope>
    <source>
        <strain evidence="1">ST1C</strain>
    </source>
</reference>
<organism evidence="1 2">
    <name type="scientific">Streblomastix strix</name>
    <dbReference type="NCBI Taxonomy" id="222440"/>
    <lineage>
        <taxon>Eukaryota</taxon>
        <taxon>Metamonada</taxon>
        <taxon>Preaxostyla</taxon>
        <taxon>Oxymonadida</taxon>
        <taxon>Streblomastigidae</taxon>
        <taxon>Streblomastix</taxon>
    </lineage>
</organism>
<dbReference type="Gene3D" id="3.30.420.10">
    <property type="entry name" value="Ribonuclease H-like superfamily/Ribonuclease H"/>
    <property type="match status" value="1"/>
</dbReference>
<protein>
    <submittedName>
        <fullName evidence="1">Uncharacterized protein</fullName>
    </submittedName>
</protein>
<evidence type="ECO:0000313" key="2">
    <source>
        <dbReference type="Proteomes" id="UP000324800"/>
    </source>
</evidence>
<gene>
    <name evidence="1" type="ORF">EZS28_021696</name>
</gene>
<dbReference type="PANTHER" id="PTHR46060:SF1">
    <property type="entry name" value="MARINER MOS1 TRANSPOSASE-LIKE PROTEIN"/>
    <property type="match status" value="1"/>
</dbReference>
<dbReference type="AlphaFoldDB" id="A0A5J4VJZ7"/>
<comment type="caution">
    <text evidence="1">The sequence shown here is derived from an EMBL/GenBank/DDBJ whole genome shotgun (WGS) entry which is preliminary data.</text>
</comment>
<accession>A0A5J4VJZ7</accession>